<organism evidence="1 2">
    <name type="scientific">Macrostomum lignano</name>
    <dbReference type="NCBI Taxonomy" id="282301"/>
    <lineage>
        <taxon>Eukaryota</taxon>
        <taxon>Metazoa</taxon>
        <taxon>Spiralia</taxon>
        <taxon>Lophotrochozoa</taxon>
        <taxon>Platyhelminthes</taxon>
        <taxon>Rhabditophora</taxon>
        <taxon>Macrostomorpha</taxon>
        <taxon>Macrostomida</taxon>
        <taxon>Macrostomidae</taxon>
        <taxon>Macrostomum</taxon>
    </lineage>
</organism>
<evidence type="ECO:0000313" key="2">
    <source>
        <dbReference type="WBParaSite" id="maker-uti_cns_0006303-snap-gene-0.8-mRNA-1"/>
    </source>
</evidence>
<sequence>LTLRQLTDGARLHIGDESTNGECFFRSVTWTRPGEKKRYPLILQTETPLELLKGINERGNHHAEQSTTYQADHREEIGLNFLGENFCKPLFNLLRTVERTIALELEEKPDSKALLRVTRQPSRGTTDGASADYAPMHWIPIKPNFSCLGFRTDQATHPDGREAALSEFKGLTGRYQFKSRRYSVHGPEPGGGSLSLYALLC</sequence>
<reference evidence="2" key="1">
    <citation type="submission" date="2016-11" db="UniProtKB">
        <authorList>
            <consortium name="WormBaseParasite"/>
        </authorList>
    </citation>
    <scope>IDENTIFICATION</scope>
</reference>
<dbReference type="Proteomes" id="UP000095280">
    <property type="component" value="Unplaced"/>
</dbReference>
<dbReference type="WBParaSite" id="maker-uti_cns_0006303-snap-gene-0.8-mRNA-1">
    <property type="protein sequence ID" value="maker-uti_cns_0006303-snap-gene-0.8-mRNA-1"/>
    <property type="gene ID" value="maker-uti_cns_0006303-snap-gene-0.8"/>
</dbReference>
<protein>
    <submittedName>
        <fullName evidence="2">Type VI secretion system tip protein VgrG</fullName>
    </submittedName>
</protein>
<keyword evidence="1" id="KW-1185">Reference proteome</keyword>
<dbReference type="AlphaFoldDB" id="A0A1I8HHP5"/>
<proteinExistence type="predicted"/>
<name>A0A1I8HHP5_9PLAT</name>
<evidence type="ECO:0000313" key="1">
    <source>
        <dbReference type="Proteomes" id="UP000095280"/>
    </source>
</evidence>
<accession>A0A1I8HHP5</accession>